<dbReference type="PANTHER" id="PTHR24057">
    <property type="entry name" value="GLYCOGEN SYNTHASE KINASE-3 ALPHA"/>
    <property type="match status" value="1"/>
</dbReference>
<dbReference type="GO" id="GO:0030154">
    <property type="term" value="P:cell differentiation"/>
    <property type="evidence" value="ECO:0007669"/>
    <property type="project" value="TreeGrafter"/>
</dbReference>
<dbReference type="InterPro" id="IPR050591">
    <property type="entry name" value="GSK-3"/>
</dbReference>
<dbReference type="FunFam" id="1.10.510.10:FF:000624">
    <property type="entry name" value="Mitogen-activated protein kinase"/>
    <property type="match status" value="1"/>
</dbReference>
<evidence type="ECO:0000256" key="1">
    <source>
        <dbReference type="ARBA" id="ARBA00022527"/>
    </source>
</evidence>
<dbReference type="InterPro" id="IPR039192">
    <property type="entry name" value="STKc_GSK3"/>
</dbReference>
<dbReference type="GO" id="GO:0005524">
    <property type="term" value="F:ATP binding"/>
    <property type="evidence" value="ECO:0007669"/>
    <property type="project" value="UniProtKB-KW"/>
</dbReference>
<keyword evidence="1" id="KW-0723">Serine/threonine-protein kinase</keyword>
<evidence type="ECO:0000256" key="2">
    <source>
        <dbReference type="ARBA" id="ARBA00022679"/>
    </source>
</evidence>
<accession>A0A8S1KWJ8</accession>
<evidence type="ECO:0000256" key="5">
    <source>
        <dbReference type="ARBA" id="ARBA00022840"/>
    </source>
</evidence>
<dbReference type="SMART" id="SM00220">
    <property type="entry name" value="S_TKc"/>
    <property type="match status" value="1"/>
</dbReference>
<dbReference type="EMBL" id="CAJJDM010000027">
    <property type="protein sequence ID" value="CAD8059177.1"/>
    <property type="molecule type" value="Genomic_DNA"/>
</dbReference>
<dbReference type="PANTHER" id="PTHR24057:SF0">
    <property type="entry name" value="PROTEIN KINASE SHAGGY-RELATED"/>
    <property type="match status" value="1"/>
</dbReference>
<reference evidence="7" key="1">
    <citation type="submission" date="2021-01" db="EMBL/GenBank/DDBJ databases">
        <authorList>
            <consortium name="Genoscope - CEA"/>
            <person name="William W."/>
        </authorList>
    </citation>
    <scope>NUCLEOTIDE SEQUENCE</scope>
</reference>
<feature type="domain" description="Protein kinase" evidence="6">
    <location>
        <begin position="11"/>
        <end position="301"/>
    </location>
</feature>
<keyword evidence="2" id="KW-0808">Transferase</keyword>
<keyword evidence="5" id="KW-0067">ATP-binding</keyword>
<sequence length="307" mass="35782">MSMPLSKFPSIEIIKVAGSGTFGYVFEAYDHNTKQKVALKRIEKVGNLLSREYEILFEVKECDHIVKILDFFYSRTDAGKLIQNIVFEYMEDNLENRIQTYIKQGKFFSELTIKSYIYQILKGLQFIHKKGIAHRDLKPENILINDKEVVKLCDFGSSKMINSHGQNTPYIVSRYYRAPELILCVTKYDVSIDIWALGCIMGELVVKEALFKGKSEGDQLFAIFKVMGSFNQSEMDYFANKVPFDHKIFFKELQKYKKQNLKEKFSQVKDLDNFLDLLNQMLQYNPEKRISASDALKHPFFKDVADQ</sequence>
<dbReference type="PROSITE" id="PS00108">
    <property type="entry name" value="PROTEIN_KINASE_ST"/>
    <property type="match status" value="1"/>
</dbReference>
<dbReference type="AlphaFoldDB" id="A0A8S1KWJ8"/>
<evidence type="ECO:0000256" key="3">
    <source>
        <dbReference type="ARBA" id="ARBA00022741"/>
    </source>
</evidence>
<dbReference type="GO" id="GO:0005634">
    <property type="term" value="C:nucleus"/>
    <property type="evidence" value="ECO:0007669"/>
    <property type="project" value="TreeGrafter"/>
</dbReference>
<dbReference type="GO" id="GO:0007165">
    <property type="term" value="P:signal transduction"/>
    <property type="evidence" value="ECO:0007669"/>
    <property type="project" value="TreeGrafter"/>
</dbReference>
<keyword evidence="4" id="KW-0418">Kinase</keyword>
<evidence type="ECO:0000256" key="4">
    <source>
        <dbReference type="ARBA" id="ARBA00022777"/>
    </source>
</evidence>
<dbReference type="InterPro" id="IPR000719">
    <property type="entry name" value="Prot_kinase_dom"/>
</dbReference>
<dbReference type="CDD" id="cd14137">
    <property type="entry name" value="STKc_GSK3"/>
    <property type="match status" value="1"/>
</dbReference>
<dbReference type="GO" id="GO:0005737">
    <property type="term" value="C:cytoplasm"/>
    <property type="evidence" value="ECO:0007669"/>
    <property type="project" value="TreeGrafter"/>
</dbReference>
<dbReference type="GO" id="GO:0004674">
    <property type="term" value="F:protein serine/threonine kinase activity"/>
    <property type="evidence" value="ECO:0007669"/>
    <property type="project" value="UniProtKB-KW"/>
</dbReference>
<dbReference type="InterPro" id="IPR008271">
    <property type="entry name" value="Ser/Thr_kinase_AS"/>
</dbReference>
<organism evidence="7 8">
    <name type="scientific">Paramecium primaurelia</name>
    <dbReference type="NCBI Taxonomy" id="5886"/>
    <lineage>
        <taxon>Eukaryota</taxon>
        <taxon>Sar</taxon>
        <taxon>Alveolata</taxon>
        <taxon>Ciliophora</taxon>
        <taxon>Intramacronucleata</taxon>
        <taxon>Oligohymenophorea</taxon>
        <taxon>Peniculida</taxon>
        <taxon>Parameciidae</taxon>
        <taxon>Paramecium</taxon>
    </lineage>
</organism>
<proteinExistence type="predicted"/>
<name>A0A8S1KWJ8_PARPR</name>
<dbReference type="Pfam" id="PF00069">
    <property type="entry name" value="Pkinase"/>
    <property type="match status" value="1"/>
</dbReference>
<evidence type="ECO:0000259" key="6">
    <source>
        <dbReference type="PROSITE" id="PS50011"/>
    </source>
</evidence>
<protein>
    <recommendedName>
        <fullName evidence="6">Protein kinase domain-containing protein</fullName>
    </recommendedName>
</protein>
<evidence type="ECO:0000313" key="7">
    <source>
        <dbReference type="EMBL" id="CAD8059177.1"/>
    </source>
</evidence>
<gene>
    <name evidence="7" type="ORF">PPRIM_AZ9-3.1.T0280270</name>
</gene>
<keyword evidence="8" id="KW-1185">Reference proteome</keyword>
<dbReference type="OMA" id="NIIMEYM"/>
<keyword evidence="3" id="KW-0547">Nucleotide-binding</keyword>
<evidence type="ECO:0000313" key="8">
    <source>
        <dbReference type="Proteomes" id="UP000688137"/>
    </source>
</evidence>
<dbReference type="PROSITE" id="PS50011">
    <property type="entry name" value="PROTEIN_KINASE_DOM"/>
    <property type="match status" value="1"/>
</dbReference>
<dbReference type="Proteomes" id="UP000688137">
    <property type="component" value="Unassembled WGS sequence"/>
</dbReference>
<comment type="caution">
    <text evidence="7">The sequence shown here is derived from an EMBL/GenBank/DDBJ whole genome shotgun (WGS) entry which is preliminary data.</text>
</comment>